<organism evidence="3 4">
    <name type="scientific">Actinomadura bangladeshensis</name>
    <dbReference type="NCBI Taxonomy" id="453573"/>
    <lineage>
        <taxon>Bacteria</taxon>
        <taxon>Bacillati</taxon>
        <taxon>Actinomycetota</taxon>
        <taxon>Actinomycetes</taxon>
        <taxon>Streptosporangiales</taxon>
        <taxon>Thermomonosporaceae</taxon>
        <taxon>Actinomadura</taxon>
    </lineage>
</organism>
<feature type="compositionally biased region" description="Pro residues" evidence="1">
    <location>
        <begin position="63"/>
        <end position="104"/>
    </location>
</feature>
<name>A0A4R4P443_9ACTN</name>
<feature type="compositionally biased region" description="Low complexity" evidence="1">
    <location>
        <begin position="342"/>
        <end position="358"/>
    </location>
</feature>
<feature type="compositionally biased region" description="Pro residues" evidence="1">
    <location>
        <begin position="114"/>
        <end position="127"/>
    </location>
</feature>
<reference evidence="3 4" key="1">
    <citation type="submission" date="2019-03" db="EMBL/GenBank/DDBJ databases">
        <title>Draft genome sequences of novel Actinobacteria.</title>
        <authorList>
            <person name="Sahin N."/>
            <person name="Ay H."/>
            <person name="Saygin H."/>
        </authorList>
    </citation>
    <scope>NUCLEOTIDE SEQUENCE [LARGE SCALE GENOMIC DNA]</scope>
    <source>
        <strain evidence="3 4">DSM 45347</strain>
    </source>
</reference>
<evidence type="ECO:0000313" key="4">
    <source>
        <dbReference type="Proteomes" id="UP000295431"/>
    </source>
</evidence>
<dbReference type="EMBL" id="SMJW01000038">
    <property type="protein sequence ID" value="TDC17138.1"/>
    <property type="molecule type" value="Genomic_DNA"/>
</dbReference>
<gene>
    <name evidence="3" type="ORF">E1284_10340</name>
</gene>
<proteinExistence type="predicted"/>
<accession>A0A4R4P443</accession>
<comment type="caution">
    <text evidence="3">The sequence shown here is derived from an EMBL/GenBank/DDBJ whole genome shotgun (WGS) entry which is preliminary data.</text>
</comment>
<feature type="region of interest" description="Disordered" evidence="1">
    <location>
        <begin position="335"/>
        <end position="358"/>
    </location>
</feature>
<evidence type="ECO:0000313" key="3">
    <source>
        <dbReference type="EMBL" id="TDC17138.1"/>
    </source>
</evidence>
<feature type="compositionally biased region" description="Polar residues" evidence="1">
    <location>
        <begin position="401"/>
        <end position="414"/>
    </location>
</feature>
<dbReference type="OrthoDB" id="3763497at2"/>
<keyword evidence="2" id="KW-0472">Membrane</keyword>
<feature type="region of interest" description="Disordered" evidence="1">
    <location>
        <begin position="39"/>
        <end position="298"/>
    </location>
</feature>
<dbReference type="Proteomes" id="UP000295431">
    <property type="component" value="Unassembled WGS sequence"/>
</dbReference>
<evidence type="ECO:0000256" key="1">
    <source>
        <dbReference type="SAM" id="MobiDB-lite"/>
    </source>
</evidence>
<feature type="compositionally biased region" description="Pro residues" evidence="1">
    <location>
        <begin position="261"/>
        <end position="275"/>
    </location>
</feature>
<feature type="compositionally biased region" description="Pro residues" evidence="1">
    <location>
        <begin position="232"/>
        <end position="246"/>
    </location>
</feature>
<feature type="compositionally biased region" description="Gly residues" evidence="1">
    <location>
        <begin position="283"/>
        <end position="297"/>
    </location>
</feature>
<keyword evidence="2" id="KW-1133">Transmembrane helix</keyword>
<feature type="compositionally biased region" description="Low complexity" evidence="1">
    <location>
        <begin position="388"/>
        <end position="400"/>
    </location>
</feature>
<dbReference type="RefSeq" id="WP_131938806.1">
    <property type="nucleotide sequence ID" value="NZ_BAAAMX010000021.1"/>
</dbReference>
<keyword evidence="4" id="KW-1185">Reference proteome</keyword>
<evidence type="ECO:0000256" key="2">
    <source>
        <dbReference type="SAM" id="Phobius"/>
    </source>
</evidence>
<dbReference type="AlphaFoldDB" id="A0A4R4P443"/>
<feature type="compositionally biased region" description="Low complexity" evidence="1">
    <location>
        <begin position="39"/>
        <end position="55"/>
    </location>
</feature>
<sequence>MQCPTCGNDTPGTLGKCSHCAAPIDVYSVGPAVPPAAPVADATPVTGTPAGGADALGDRTMMVPPPTPSWAPAPSAQPPAMPDLAMPPQPPGPQPGSPEPPAQQPPLRLTAEPSAPPMPSMPTPASPLPSVDPEDTAAWTFDPDEDSGAYGTVSQGSSWGGGQPALPSSEKPALPAAGGAPSNPFGLAEHVEPTESIVPDSWFAQPRRPEGPDADATQVWGRQDGGMAPQQPTAPPAMQPGMPPALPSGLPDAEATQYAPGPMPPGAMGPGPMHPGPMNQGGMNPGGMNPGMQGFGGNFDQTRMDPGSPMGAPMGAPPMGGPMGQPGMGTMGPMGQSDPMYGGFPPQQQPPGGKSGGASKPLIAAVAALVTVAVGAVVFVVWPSGDDSSASTNPTSTPSSKQVAQKNTIPPETKQQAQVLNKILDDSVATRRILAGALGRAGKCKTLPQAIQGFQKVAQHRQNQLARTKALKVDKLGNGERLRGSLSEALTASLEVDMVLLRWAQANQRGCRGKPKPSAAQVPGRAAQERRATTAKKQFVVLWNPVAKKTGQPQRSWKRV</sequence>
<feature type="region of interest" description="Disordered" evidence="1">
    <location>
        <begin position="386"/>
        <end position="414"/>
    </location>
</feature>
<feature type="transmembrane region" description="Helical" evidence="2">
    <location>
        <begin position="362"/>
        <end position="382"/>
    </location>
</feature>
<protein>
    <submittedName>
        <fullName evidence="3">Uncharacterized protein</fullName>
    </submittedName>
</protein>
<feature type="region of interest" description="Disordered" evidence="1">
    <location>
        <begin position="509"/>
        <end position="530"/>
    </location>
</feature>
<keyword evidence="2" id="KW-0812">Transmembrane</keyword>